<feature type="transmembrane region" description="Helical" evidence="10">
    <location>
        <begin position="270"/>
        <end position="292"/>
    </location>
</feature>
<dbReference type="AlphaFoldDB" id="A0A8V0YV78"/>
<protein>
    <submittedName>
        <fullName evidence="13">V-set and immunoglobulin domain containing 1</fullName>
    </submittedName>
</protein>
<accession>A0A8V0YV78</accession>
<feature type="domain" description="Ig-like" evidence="12">
    <location>
        <begin position="10"/>
        <end position="168"/>
    </location>
</feature>
<feature type="domain" description="Ig-like" evidence="12">
    <location>
        <begin position="175"/>
        <end position="262"/>
    </location>
</feature>
<keyword evidence="2 10" id="KW-0812">Transmembrane</keyword>
<dbReference type="Pfam" id="PF13927">
    <property type="entry name" value="Ig_3"/>
    <property type="match status" value="1"/>
</dbReference>
<keyword evidence="8" id="KW-0393">Immunoglobulin domain</keyword>
<evidence type="ECO:0000256" key="11">
    <source>
        <dbReference type="SAM" id="SignalP"/>
    </source>
</evidence>
<dbReference type="Ensembl" id="ENSGALT00010038086.1">
    <property type="protein sequence ID" value="ENSGALP00010021977.1"/>
    <property type="gene ID" value="ENSGALG00010015815.1"/>
</dbReference>
<proteinExistence type="predicted"/>
<dbReference type="InterPro" id="IPR013783">
    <property type="entry name" value="Ig-like_fold"/>
</dbReference>
<dbReference type="Proteomes" id="UP000000539">
    <property type="component" value="Chromosome 4"/>
</dbReference>
<keyword evidence="7" id="KW-1015">Disulfide bond</keyword>
<feature type="compositionally biased region" description="Polar residues" evidence="9">
    <location>
        <begin position="304"/>
        <end position="342"/>
    </location>
</feature>
<evidence type="ECO:0000256" key="3">
    <source>
        <dbReference type="ARBA" id="ARBA00022729"/>
    </source>
</evidence>
<feature type="region of interest" description="Disordered" evidence="9">
    <location>
        <begin position="302"/>
        <end position="371"/>
    </location>
</feature>
<feature type="signal peptide" evidence="11">
    <location>
        <begin position="1"/>
        <end position="21"/>
    </location>
</feature>
<evidence type="ECO:0000256" key="2">
    <source>
        <dbReference type="ARBA" id="ARBA00022692"/>
    </source>
</evidence>
<dbReference type="RefSeq" id="XP_025005310.1">
    <property type="nucleotide sequence ID" value="XM_025149542.3"/>
</dbReference>
<evidence type="ECO:0000256" key="4">
    <source>
        <dbReference type="ARBA" id="ARBA00022737"/>
    </source>
</evidence>
<dbReference type="InterPro" id="IPR013106">
    <property type="entry name" value="Ig_V-set"/>
</dbReference>
<dbReference type="OrthoDB" id="190835at2759"/>
<comment type="subcellular location">
    <subcellularLocation>
        <location evidence="1">Membrane</location>
        <topology evidence="1">Single-pass type I membrane protein</topology>
    </subcellularLocation>
</comment>
<keyword evidence="4" id="KW-0677">Repeat</keyword>
<reference evidence="13" key="2">
    <citation type="submission" date="2025-08" db="UniProtKB">
        <authorList>
            <consortium name="Ensembl"/>
        </authorList>
    </citation>
    <scope>IDENTIFICATION</scope>
    <source>
        <strain evidence="13">broiler</strain>
    </source>
</reference>
<dbReference type="GeneTree" id="ENSGT00940000160507"/>
<evidence type="ECO:0000259" key="12">
    <source>
        <dbReference type="PROSITE" id="PS50835"/>
    </source>
</evidence>
<evidence type="ECO:0000256" key="10">
    <source>
        <dbReference type="SAM" id="Phobius"/>
    </source>
</evidence>
<dbReference type="GO" id="GO:0016323">
    <property type="term" value="C:basolateral plasma membrane"/>
    <property type="evidence" value="ECO:0000318"/>
    <property type="project" value="GO_Central"/>
</dbReference>
<dbReference type="InterPro" id="IPR029861">
    <property type="entry name" value="VSIG1"/>
</dbReference>
<dbReference type="InterPro" id="IPR007110">
    <property type="entry name" value="Ig-like_dom"/>
</dbReference>
<evidence type="ECO:0000313" key="13">
    <source>
        <dbReference type="Ensembl" id="ENSGALP00010021977.1"/>
    </source>
</evidence>
<evidence type="ECO:0000256" key="8">
    <source>
        <dbReference type="ARBA" id="ARBA00023319"/>
    </source>
</evidence>
<name>A0A8V0YV78_CHICK</name>
<dbReference type="Pfam" id="PF07686">
    <property type="entry name" value="V-set"/>
    <property type="match status" value="1"/>
</dbReference>
<dbReference type="OMA" id="LGNSTCE"/>
<dbReference type="GO" id="GO:0030277">
    <property type="term" value="P:maintenance of gastrointestinal epithelium"/>
    <property type="evidence" value="ECO:0000318"/>
    <property type="project" value="GO_Central"/>
</dbReference>
<reference evidence="13" key="3">
    <citation type="submission" date="2025-09" db="UniProtKB">
        <authorList>
            <consortium name="Ensembl"/>
        </authorList>
    </citation>
    <scope>IDENTIFICATION</scope>
    <source>
        <strain evidence="13">broiler</strain>
    </source>
</reference>
<dbReference type="SUPFAM" id="SSF48726">
    <property type="entry name" value="Immunoglobulin"/>
    <property type="match status" value="2"/>
</dbReference>
<dbReference type="GO" id="GO:0003382">
    <property type="term" value="P:epithelial cell morphogenesis"/>
    <property type="evidence" value="ECO:0007669"/>
    <property type="project" value="InterPro"/>
</dbReference>
<keyword evidence="14" id="KW-1185">Reference proteome</keyword>
<dbReference type="PROSITE" id="PS50835">
    <property type="entry name" value="IG_LIKE"/>
    <property type="match status" value="2"/>
</dbReference>
<dbReference type="FunCoup" id="A0A8V0YV78">
    <property type="interactions" value="1"/>
</dbReference>
<dbReference type="SMART" id="SM00406">
    <property type="entry name" value="IGv"/>
    <property type="match status" value="1"/>
</dbReference>
<dbReference type="InterPro" id="IPR003599">
    <property type="entry name" value="Ig_sub"/>
</dbReference>
<evidence type="ECO:0000256" key="1">
    <source>
        <dbReference type="ARBA" id="ARBA00004479"/>
    </source>
</evidence>
<evidence type="ECO:0000256" key="6">
    <source>
        <dbReference type="ARBA" id="ARBA00023136"/>
    </source>
</evidence>
<dbReference type="SMART" id="SM00409">
    <property type="entry name" value="IG"/>
    <property type="match status" value="2"/>
</dbReference>
<dbReference type="CTD" id="340547"/>
<dbReference type="PANTHER" id="PTHR44974">
    <property type="entry name" value="V-SET AND IMMUNOGLOBULIN DOMAIN-CONTAINING PROTEIN 1"/>
    <property type="match status" value="1"/>
</dbReference>
<dbReference type="SMR" id="A0A8V0YV78"/>
<evidence type="ECO:0000256" key="7">
    <source>
        <dbReference type="ARBA" id="ARBA00023157"/>
    </source>
</evidence>
<keyword evidence="5 10" id="KW-1133">Transmembrane helix</keyword>
<dbReference type="GeneID" id="414795"/>
<evidence type="ECO:0000256" key="9">
    <source>
        <dbReference type="SAM" id="MobiDB-lite"/>
    </source>
</evidence>
<sequence length="371" mass="40643">MFPTMLKIFPILATLAGHVHGVVVTVPEKTVNVKTGGNATLLCTYTSSQPLGNFFIQWSFYSAKESQLHTPSPCHGILSMDEKSISQCQKMVYVTDARGRCSWRYKIYYYSEGQSYSYGEFKDRITAATSPGNASITISNMQPSDTGSYTCEVFSPQDDAGQSQKSVIVNVLVKPSKPFCKIEGTPEKGHLIYLLCKCDQGLPHPTYRWYKVDENTLTPVTEYFNPDTGILYIGNLTTFETGHYRCIASNIMGNSTCELDLTSMHSDGNIVAGALIGAILAAVIICAIVWVLTKKAKKKKSSSNEMQVMAQKQSNAEYAQVPNEENTPATAVLPSNATNEQPSADEAAASETPENDEKHEVQKEETAGSSF</sequence>
<dbReference type="PANTHER" id="PTHR44974:SF1">
    <property type="entry name" value="V-SET AND IMMUNOGLOBULIN DOMAIN-CONTAINING PROTEIN 1"/>
    <property type="match status" value="1"/>
</dbReference>
<organism evidence="13 14">
    <name type="scientific">Gallus gallus</name>
    <name type="common">Chicken</name>
    <dbReference type="NCBI Taxonomy" id="9031"/>
    <lineage>
        <taxon>Eukaryota</taxon>
        <taxon>Metazoa</taxon>
        <taxon>Chordata</taxon>
        <taxon>Craniata</taxon>
        <taxon>Vertebrata</taxon>
        <taxon>Euteleostomi</taxon>
        <taxon>Archelosauria</taxon>
        <taxon>Archosauria</taxon>
        <taxon>Dinosauria</taxon>
        <taxon>Saurischia</taxon>
        <taxon>Theropoda</taxon>
        <taxon>Coelurosauria</taxon>
        <taxon>Aves</taxon>
        <taxon>Neognathae</taxon>
        <taxon>Galloanserae</taxon>
        <taxon>Galliformes</taxon>
        <taxon>Phasianidae</taxon>
        <taxon>Phasianinae</taxon>
        <taxon>Gallus</taxon>
    </lineage>
</organism>
<evidence type="ECO:0000256" key="5">
    <source>
        <dbReference type="ARBA" id="ARBA00022989"/>
    </source>
</evidence>
<dbReference type="InterPro" id="IPR036179">
    <property type="entry name" value="Ig-like_dom_sf"/>
</dbReference>
<reference evidence="13" key="1">
    <citation type="submission" date="2020-11" db="EMBL/GenBank/DDBJ databases">
        <title>Gallus gallus (Chicken) genome, bGalGal1, GRCg7b, maternal haplotype autosomes + Z &amp; W.</title>
        <authorList>
            <person name="Warren W."/>
            <person name="Formenti G."/>
            <person name="Fedrigo O."/>
            <person name="Haase B."/>
            <person name="Mountcastle J."/>
            <person name="Balacco J."/>
            <person name="Tracey A."/>
            <person name="Schneider V."/>
            <person name="Okimoto R."/>
            <person name="Cheng H."/>
            <person name="Hawken R."/>
            <person name="Howe K."/>
            <person name="Jarvis E.D."/>
        </authorList>
    </citation>
    <scope>NUCLEOTIDE SEQUENCE [LARGE SCALE GENOMIC DNA]</scope>
    <source>
        <strain evidence="13">Broiler</strain>
    </source>
</reference>
<keyword evidence="6 10" id="KW-0472">Membrane</keyword>
<keyword evidence="3 11" id="KW-0732">Signal</keyword>
<dbReference type="FunFam" id="2.60.40.10:FF:000095">
    <property type="entry name" value="immunoglobulin superfamily member 11 isoform X1"/>
    <property type="match status" value="1"/>
</dbReference>
<gene>
    <name evidence="13" type="primary">VSIG1</name>
</gene>
<feature type="chain" id="PRO_5036502102" evidence="11">
    <location>
        <begin position="22"/>
        <end position="371"/>
    </location>
</feature>
<feature type="compositionally biased region" description="Basic and acidic residues" evidence="9">
    <location>
        <begin position="355"/>
        <end position="371"/>
    </location>
</feature>
<evidence type="ECO:0000313" key="14">
    <source>
        <dbReference type="Proteomes" id="UP000000539"/>
    </source>
</evidence>
<dbReference type="Gene3D" id="2.60.40.10">
    <property type="entry name" value="Immunoglobulins"/>
    <property type="match status" value="2"/>
</dbReference>